<dbReference type="OrthoDB" id="3542292at2759"/>
<evidence type="ECO:0000313" key="7">
    <source>
        <dbReference type="Proteomes" id="UP001151518"/>
    </source>
</evidence>
<dbReference type="EMBL" id="JANBTW010000053">
    <property type="protein sequence ID" value="KAJ2674810.1"/>
    <property type="molecule type" value="Genomic_DNA"/>
</dbReference>
<dbReference type="InterPro" id="IPR008928">
    <property type="entry name" value="6-hairpin_glycosidase_sf"/>
</dbReference>
<accession>A0A9W8G0T4</accession>
<protein>
    <recommendedName>
        <fullName evidence="4">Trehalase</fullName>
        <ecNumber evidence="4">3.2.1.28</ecNumber>
    </recommendedName>
    <alternativeName>
        <fullName evidence="4">Alpha-trehalose glucohydrolase</fullName>
    </alternativeName>
</protein>
<keyword evidence="3 4" id="KW-0326">Glycosidase</keyword>
<evidence type="ECO:0000256" key="1">
    <source>
        <dbReference type="ARBA" id="ARBA00005615"/>
    </source>
</evidence>
<reference evidence="6" key="1">
    <citation type="submission" date="2022-07" db="EMBL/GenBank/DDBJ databases">
        <title>Phylogenomic reconstructions and comparative analyses of Kickxellomycotina fungi.</title>
        <authorList>
            <person name="Reynolds N.K."/>
            <person name="Stajich J.E."/>
            <person name="Barry K."/>
            <person name="Grigoriev I.V."/>
            <person name="Crous P."/>
            <person name="Smith M.E."/>
        </authorList>
    </citation>
    <scope>NUCLEOTIDE SEQUENCE</scope>
    <source>
        <strain evidence="6">NRRL 3115</strain>
    </source>
</reference>
<name>A0A9W8G0T4_9FUNG</name>
<proteinExistence type="inferred from homology"/>
<organism evidence="6 7">
    <name type="scientific">Coemansia spiralis</name>
    <dbReference type="NCBI Taxonomy" id="417178"/>
    <lineage>
        <taxon>Eukaryota</taxon>
        <taxon>Fungi</taxon>
        <taxon>Fungi incertae sedis</taxon>
        <taxon>Zoopagomycota</taxon>
        <taxon>Kickxellomycotina</taxon>
        <taxon>Kickxellomycetes</taxon>
        <taxon>Kickxellales</taxon>
        <taxon>Kickxellaceae</taxon>
        <taxon>Coemansia</taxon>
    </lineage>
</organism>
<dbReference type="AlphaFoldDB" id="A0A9W8G0T4"/>
<dbReference type="Gene3D" id="1.50.10.10">
    <property type="match status" value="1"/>
</dbReference>
<dbReference type="InterPro" id="IPR001661">
    <property type="entry name" value="Glyco_hydro_37"/>
</dbReference>
<dbReference type="GO" id="GO:0005993">
    <property type="term" value="P:trehalose catabolic process"/>
    <property type="evidence" value="ECO:0007669"/>
    <property type="project" value="TreeGrafter"/>
</dbReference>
<comment type="similarity">
    <text evidence="1 4">Belongs to the glycosyl hydrolase 37 family.</text>
</comment>
<keyword evidence="5" id="KW-0732">Signal</keyword>
<comment type="catalytic activity">
    <reaction evidence="4">
        <text>alpha,alpha-trehalose + H2O = alpha-D-glucose + beta-D-glucose</text>
        <dbReference type="Rhea" id="RHEA:32675"/>
        <dbReference type="ChEBI" id="CHEBI:15377"/>
        <dbReference type="ChEBI" id="CHEBI:15903"/>
        <dbReference type="ChEBI" id="CHEBI:16551"/>
        <dbReference type="ChEBI" id="CHEBI:17925"/>
        <dbReference type="EC" id="3.2.1.28"/>
    </reaction>
</comment>
<feature type="signal peptide" evidence="5">
    <location>
        <begin position="1"/>
        <end position="15"/>
    </location>
</feature>
<comment type="caution">
    <text evidence="6">The sequence shown here is derived from an EMBL/GenBank/DDBJ whole genome shotgun (WGS) entry which is preliminary data.</text>
</comment>
<keyword evidence="2 4" id="KW-0378">Hydrolase</keyword>
<dbReference type="InterPro" id="IPR012341">
    <property type="entry name" value="6hp_glycosidase-like_sf"/>
</dbReference>
<dbReference type="Proteomes" id="UP001151518">
    <property type="component" value="Unassembled WGS sequence"/>
</dbReference>
<evidence type="ECO:0000256" key="4">
    <source>
        <dbReference type="RuleBase" id="RU361180"/>
    </source>
</evidence>
<gene>
    <name evidence="6" type="ORF">GGI25_004197</name>
</gene>
<dbReference type="PRINTS" id="PR00744">
    <property type="entry name" value="GLHYDRLASE37"/>
</dbReference>
<dbReference type="PROSITE" id="PS00928">
    <property type="entry name" value="TREHALASE_2"/>
    <property type="match status" value="1"/>
</dbReference>
<evidence type="ECO:0000256" key="5">
    <source>
        <dbReference type="SAM" id="SignalP"/>
    </source>
</evidence>
<dbReference type="PANTHER" id="PTHR23403:SF1">
    <property type="entry name" value="TREHALASE"/>
    <property type="match status" value="1"/>
</dbReference>
<dbReference type="GO" id="GO:0004555">
    <property type="term" value="F:alpha,alpha-trehalase activity"/>
    <property type="evidence" value="ECO:0007669"/>
    <property type="project" value="UniProtKB-EC"/>
</dbReference>
<dbReference type="InterPro" id="IPR018232">
    <property type="entry name" value="Glyco_hydro_37_CS"/>
</dbReference>
<dbReference type="SUPFAM" id="SSF48208">
    <property type="entry name" value="Six-hairpin glycosidases"/>
    <property type="match status" value="1"/>
</dbReference>
<sequence>MRLFVLLSIALCAQAKAPCTSPIYCTGDLLHTVQMAKLFADDKTFVDKPTLKPTRQVLSEFSKIGGRNATKQDLLKFVSENFGTEGSELRQTALELTTETPKFLANIKNGLLRAFGQTVHAFWPTLVREQDLSAICDGCATSMLKLKYHFVVPGGRFREIYYWDTFFTIEGLLRSELYDLARSSIRDLAALVGEFGFVPNGARIYYLDRSQPPFLTLMAKLYYEHTGDLGFVEEIYPLLEKEHRFWMDHHSVNVPLGNSSQPAVLNRYFVDTDRPRPESYTTDYALAHSVSPDPMRQAGVYADMATGAETGWDYSTRWVRDPHAANILLGIRTRQVVPVELNALLFQVEVALAELGTLLCKQTGYQKLADDRRSNMQKVFYDADSELYFDYILEDNKRSTVFSVASLWPYWSFRTASAKAMHTIRTVLSSNPGGIPATLNKSGQQWDWPMAWPPLQYVLMQGTRHQDLGLAVDLAQAFVDNVFCAWYRTGGAIPNVLQQLGGMNDTGHMFEKFNSTQIGMEGGGGEYTVQAGFGWTNGVLLWALDTFGAQLKAPVCPGTPLQLVVPTSSAPSAS</sequence>
<dbReference type="PANTHER" id="PTHR23403">
    <property type="entry name" value="TREHALASE"/>
    <property type="match status" value="1"/>
</dbReference>
<feature type="chain" id="PRO_5040757663" description="Trehalase" evidence="5">
    <location>
        <begin position="16"/>
        <end position="574"/>
    </location>
</feature>
<evidence type="ECO:0000313" key="6">
    <source>
        <dbReference type="EMBL" id="KAJ2674810.1"/>
    </source>
</evidence>
<dbReference type="Pfam" id="PF01204">
    <property type="entry name" value="Trehalase"/>
    <property type="match status" value="1"/>
</dbReference>
<dbReference type="EC" id="3.2.1.28" evidence="4"/>
<evidence type="ECO:0000256" key="2">
    <source>
        <dbReference type="ARBA" id="ARBA00022801"/>
    </source>
</evidence>
<evidence type="ECO:0000256" key="3">
    <source>
        <dbReference type="ARBA" id="ARBA00023295"/>
    </source>
</evidence>